<feature type="chain" id="PRO_5039025636" description="Lipoprotein" evidence="1">
    <location>
        <begin position="21"/>
        <end position="254"/>
    </location>
</feature>
<sequence>MRILYLLAGLLLLAACTSNVGTERLSTEKVGVYHGLIVYSNDADAMENPEFLRNLDEVVKDRSELQPEVTMLSKSSATEQYPDLEIPTTPYYVFYDKDGIGVETADKKKAETFLLEEAERKNLLKEEPSLGTMPEPPELTVHIGKQELSPTLGSYDWRVDQGDGTGTQVQADSMPPPELVKNNKPLKTSRDVNIELEFENQPESYKVKIWNVENEVINTSENINLSGKGEIIYEIFADWKQGTASYAFKLYIED</sequence>
<dbReference type="OrthoDB" id="1797983at2"/>
<proteinExistence type="predicted"/>
<dbReference type="EMBL" id="FNEV01000002">
    <property type="protein sequence ID" value="SDJ12850.1"/>
    <property type="molecule type" value="Genomic_DNA"/>
</dbReference>
<feature type="signal peptide" evidence="1">
    <location>
        <begin position="1"/>
        <end position="20"/>
    </location>
</feature>
<name>A0A1G8R8Y9_9BACI</name>
<dbReference type="STRING" id="86666.SAMN04490247_0873"/>
<evidence type="ECO:0000313" key="3">
    <source>
        <dbReference type="Proteomes" id="UP000199225"/>
    </source>
</evidence>
<accession>A0A1G8R8Y9</accession>
<dbReference type="Proteomes" id="UP000199225">
    <property type="component" value="Unassembled WGS sequence"/>
</dbReference>
<evidence type="ECO:0000313" key="2">
    <source>
        <dbReference type="EMBL" id="SDJ12850.1"/>
    </source>
</evidence>
<keyword evidence="3" id="KW-1185">Reference proteome</keyword>
<reference evidence="3" key="1">
    <citation type="submission" date="2016-10" db="EMBL/GenBank/DDBJ databases">
        <authorList>
            <person name="Varghese N."/>
            <person name="Submissions S."/>
        </authorList>
    </citation>
    <scope>NUCLEOTIDE SEQUENCE [LARGE SCALE GENOMIC DNA]</scope>
    <source>
        <strain evidence="3">DSM 4771</strain>
    </source>
</reference>
<dbReference type="AlphaFoldDB" id="A0A1G8R8Y9"/>
<keyword evidence="1" id="KW-0732">Signal</keyword>
<dbReference type="PROSITE" id="PS51257">
    <property type="entry name" value="PROKAR_LIPOPROTEIN"/>
    <property type="match status" value="1"/>
</dbReference>
<protein>
    <recommendedName>
        <fullName evidence="4">Lipoprotein</fullName>
    </recommendedName>
</protein>
<evidence type="ECO:0000256" key="1">
    <source>
        <dbReference type="SAM" id="SignalP"/>
    </source>
</evidence>
<gene>
    <name evidence="2" type="ORF">SAMN04490247_0873</name>
</gene>
<organism evidence="2 3">
    <name type="scientific">Salimicrobium halophilum</name>
    <dbReference type="NCBI Taxonomy" id="86666"/>
    <lineage>
        <taxon>Bacteria</taxon>
        <taxon>Bacillati</taxon>
        <taxon>Bacillota</taxon>
        <taxon>Bacilli</taxon>
        <taxon>Bacillales</taxon>
        <taxon>Bacillaceae</taxon>
        <taxon>Salimicrobium</taxon>
    </lineage>
</organism>
<evidence type="ECO:0008006" key="4">
    <source>
        <dbReference type="Google" id="ProtNLM"/>
    </source>
</evidence>
<dbReference type="RefSeq" id="WP_093192423.1">
    <property type="nucleotide sequence ID" value="NZ_FNEV01000002.1"/>
</dbReference>